<dbReference type="PANTHER" id="PTHR46905">
    <property type="entry name" value="RING-H2 FINGER PROTEIN ATL78"/>
    <property type="match status" value="1"/>
</dbReference>
<dbReference type="Gene3D" id="3.30.40.10">
    <property type="entry name" value="Zinc/RING finger domain, C3HC4 (zinc finger)"/>
    <property type="match status" value="1"/>
</dbReference>
<dbReference type="OMA" id="SREVPYV"/>
<reference evidence="12" key="1">
    <citation type="journal article" date="2008" name="BMC Genomics">
        <title>A conifer genomics resource of 200,000 spruce (Picea spp.) ESTs and 6,464 high-quality, sequence-finished full-length cDNAs for Sitka spruce (Picea sitchensis).</title>
        <authorList>
            <person name="Ralph S.G."/>
            <person name="Chun H.J."/>
            <person name="Kolosova N."/>
            <person name="Cooper D."/>
            <person name="Oddy C."/>
            <person name="Ritland C.E."/>
            <person name="Kirkpatrick R."/>
            <person name="Moore R."/>
            <person name="Barber S."/>
            <person name="Holt R.A."/>
            <person name="Jones S.J."/>
            <person name="Marra M.A."/>
            <person name="Douglas C.J."/>
            <person name="Ritland K."/>
            <person name="Bohlmann J."/>
        </authorList>
    </citation>
    <scope>NUCLEOTIDE SEQUENCE</scope>
    <source>
        <tissue evidence="12">Bark</tissue>
    </source>
</reference>
<evidence type="ECO:0000256" key="1">
    <source>
        <dbReference type="ARBA" id="ARBA00004167"/>
    </source>
</evidence>
<keyword evidence="3 10" id="KW-0812">Transmembrane</keyword>
<feature type="domain" description="RING-type" evidence="11">
    <location>
        <begin position="125"/>
        <end position="167"/>
    </location>
</feature>
<keyword evidence="5" id="KW-0862">Zinc</keyword>
<dbReference type="InterPro" id="IPR044602">
    <property type="entry name" value="ATL10/ATL72-79-like"/>
</dbReference>
<evidence type="ECO:0000256" key="9">
    <source>
        <dbReference type="PROSITE-ProRule" id="PRU00175"/>
    </source>
</evidence>
<dbReference type="SMART" id="SM01197">
    <property type="entry name" value="FANCL_C"/>
    <property type="match status" value="1"/>
</dbReference>
<proteinExistence type="evidence at transcript level"/>
<evidence type="ECO:0000256" key="8">
    <source>
        <dbReference type="ARBA" id="ARBA00024209"/>
    </source>
</evidence>
<evidence type="ECO:0000256" key="5">
    <source>
        <dbReference type="ARBA" id="ARBA00022833"/>
    </source>
</evidence>
<dbReference type="EMBL" id="EF086732">
    <property type="protein sequence ID" value="ABK25988.1"/>
    <property type="molecule type" value="mRNA"/>
</dbReference>
<dbReference type="AlphaFoldDB" id="A9NZC7"/>
<keyword evidence="7 10" id="KW-0472">Membrane</keyword>
<sequence>MQIMSAFPVHGRRWLEDRKILQSSAPMGLSVERLEGSREVPYVVNTRFDSSLSVIIAALFCSLLLALGLSALLRCRLLCRRWLVVSEPSVDVGVQRAEIGIKRIDIKALPVTVYYMGSSFPGIDCPICLAEFMEGEKVRVLPECCHSFHADCIDTWLLSNASCPSCRHSLLYISSKKPSGLARPAPEPAERPRMQVNDGNESVEANHAVQSFHILGDGSTLAASSSLDSIKTRDLETGNVVETRLP</sequence>
<feature type="transmembrane region" description="Helical" evidence="10">
    <location>
        <begin position="52"/>
        <end position="73"/>
    </location>
</feature>
<dbReference type="GO" id="GO:0016020">
    <property type="term" value="C:membrane"/>
    <property type="evidence" value="ECO:0007669"/>
    <property type="project" value="UniProtKB-SubCell"/>
</dbReference>
<dbReference type="InterPro" id="IPR001841">
    <property type="entry name" value="Znf_RING"/>
</dbReference>
<accession>A9NZC7</accession>
<dbReference type="GO" id="GO:0016740">
    <property type="term" value="F:transferase activity"/>
    <property type="evidence" value="ECO:0007669"/>
    <property type="project" value="UniProtKB-KW"/>
</dbReference>
<dbReference type="GO" id="GO:0016567">
    <property type="term" value="P:protein ubiquitination"/>
    <property type="evidence" value="ECO:0007669"/>
    <property type="project" value="InterPro"/>
</dbReference>
<evidence type="ECO:0000256" key="10">
    <source>
        <dbReference type="SAM" id="Phobius"/>
    </source>
</evidence>
<protein>
    <recommendedName>
        <fullName evidence="11">RING-type domain-containing protein</fullName>
    </recommendedName>
</protein>
<dbReference type="Pfam" id="PF13639">
    <property type="entry name" value="zf-RING_2"/>
    <property type="match status" value="1"/>
</dbReference>
<evidence type="ECO:0000313" key="12">
    <source>
        <dbReference type="EMBL" id="ABK25988.1"/>
    </source>
</evidence>
<dbReference type="GO" id="GO:0008270">
    <property type="term" value="F:zinc ion binding"/>
    <property type="evidence" value="ECO:0007669"/>
    <property type="project" value="UniProtKB-KW"/>
</dbReference>
<keyword evidence="2" id="KW-0808">Transferase</keyword>
<evidence type="ECO:0000256" key="3">
    <source>
        <dbReference type="ARBA" id="ARBA00022692"/>
    </source>
</evidence>
<dbReference type="PROSITE" id="PS50089">
    <property type="entry name" value="ZF_RING_2"/>
    <property type="match status" value="1"/>
</dbReference>
<evidence type="ECO:0000256" key="7">
    <source>
        <dbReference type="ARBA" id="ARBA00023136"/>
    </source>
</evidence>
<evidence type="ECO:0000256" key="4">
    <source>
        <dbReference type="ARBA" id="ARBA00022723"/>
    </source>
</evidence>
<evidence type="ECO:0000256" key="2">
    <source>
        <dbReference type="ARBA" id="ARBA00022679"/>
    </source>
</evidence>
<dbReference type="InterPro" id="IPR013083">
    <property type="entry name" value="Znf_RING/FYVE/PHD"/>
</dbReference>
<comment type="similarity">
    <text evidence="8">Belongs to the RING-type zinc finger family. ATL subfamily.</text>
</comment>
<comment type="subcellular location">
    <subcellularLocation>
        <location evidence="1">Membrane</location>
        <topology evidence="1">Single-pass membrane protein</topology>
    </subcellularLocation>
</comment>
<evidence type="ECO:0000256" key="6">
    <source>
        <dbReference type="ARBA" id="ARBA00022989"/>
    </source>
</evidence>
<dbReference type="PANTHER" id="PTHR46905:SF7">
    <property type="entry name" value="RING-H2 FINGER PROTEIN ATL78"/>
    <property type="match status" value="1"/>
</dbReference>
<dbReference type="CDD" id="cd16461">
    <property type="entry name" value="RING-H2_EL5-like"/>
    <property type="match status" value="1"/>
</dbReference>
<name>A9NZC7_PICSI</name>
<keyword evidence="9" id="KW-0863">Zinc-finger</keyword>
<dbReference type="SUPFAM" id="SSF57850">
    <property type="entry name" value="RING/U-box"/>
    <property type="match status" value="1"/>
</dbReference>
<keyword evidence="6 10" id="KW-1133">Transmembrane helix</keyword>
<organism evidence="12">
    <name type="scientific">Picea sitchensis</name>
    <name type="common">Sitka spruce</name>
    <name type="synonym">Pinus sitchensis</name>
    <dbReference type="NCBI Taxonomy" id="3332"/>
    <lineage>
        <taxon>Eukaryota</taxon>
        <taxon>Viridiplantae</taxon>
        <taxon>Streptophyta</taxon>
        <taxon>Embryophyta</taxon>
        <taxon>Tracheophyta</taxon>
        <taxon>Spermatophyta</taxon>
        <taxon>Pinopsida</taxon>
        <taxon>Pinidae</taxon>
        <taxon>Conifers I</taxon>
        <taxon>Pinales</taxon>
        <taxon>Pinaceae</taxon>
        <taxon>Picea</taxon>
    </lineage>
</organism>
<keyword evidence="4" id="KW-0479">Metal-binding</keyword>
<evidence type="ECO:0000259" key="11">
    <source>
        <dbReference type="PROSITE" id="PS50089"/>
    </source>
</evidence>
<dbReference type="SMART" id="SM00184">
    <property type="entry name" value="RING"/>
    <property type="match status" value="1"/>
</dbReference>